<feature type="region of interest" description="Disordered" evidence="6">
    <location>
        <begin position="1"/>
        <end position="39"/>
    </location>
</feature>
<dbReference type="GO" id="GO:0004672">
    <property type="term" value="F:protein kinase activity"/>
    <property type="evidence" value="ECO:0007669"/>
    <property type="project" value="InterPro"/>
</dbReference>
<dbReference type="GO" id="GO:0005524">
    <property type="term" value="F:ATP binding"/>
    <property type="evidence" value="ECO:0007669"/>
    <property type="project" value="InterPro"/>
</dbReference>
<dbReference type="AlphaFoldDB" id="Q10JD8"/>
<proteinExistence type="predicted"/>
<dbReference type="Gene3D" id="1.10.510.10">
    <property type="entry name" value="Transferase(Phosphotransferase) domain 1"/>
    <property type="match status" value="1"/>
</dbReference>
<evidence type="ECO:0000256" key="3">
    <source>
        <dbReference type="ARBA" id="ARBA00012483"/>
    </source>
</evidence>
<keyword evidence="5" id="KW-0833">Ubl conjugation pathway</keyword>
<organism evidence="9">
    <name type="scientific">Oryza sativa subsp. japonica</name>
    <name type="common">Rice</name>
    <dbReference type="NCBI Taxonomy" id="39947"/>
    <lineage>
        <taxon>Eukaryota</taxon>
        <taxon>Viridiplantae</taxon>
        <taxon>Streptophyta</taxon>
        <taxon>Embryophyta</taxon>
        <taxon>Tracheophyta</taxon>
        <taxon>Spermatophyta</taxon>
        <taxon>Magnoliopsida</taxon>
        <taxon>Liliopsida</taxon>
        <taxon>Poales</taxon>
        <taxon>Poaceae</taxon>
        <taxon>BOP clade</taxon>
        <taxon>Oryzoideae</taxon>
        <taxon>Oryzeae</taxon>
        <taxon>Oryzinae</taxon>
        <taxon>Oryza</taxon>
        <taxon>Oryza sativa</taxon>
    </lineage>
</organism>
<feature type="domain" description="Protein kinase" evidence="7">
    <location>
        <begin position="282"/>
        <end position="604"/>
    </location>
</feature>
<dbReference type="EC" id="2.3.2.27" evidence="3"/>
<dbReference type="InterPro" id="IPR000719">
    <property type="entry name" value="Prot_kinase_dom"/>
</dbReference>
<evidence type="ECO:0000256" key="5">
    <source>
        <dbReference type="ARBA" id="ARBA00022786"/>
    </source>
</evidence>
<dbReference type="EMBL" id="DP000009">
    <property type="protein sequence ID" value="ABF96694.1"/>
    <property type="molecule type" value="Genomic_DNA"/>
</dbReference>
<evidence type="ECO:0000256" key="2">
    <source>
        <dbReference type="ARBA" id="ARBA00004906"/>
    </source>
</evidence>
<evidence type="ECO:0000259" key="7">
    <source>
        <dbReference type="PROSITE" id="PS50011"/>
    </source>
</evidence>
<dbReference type="SMART" id="SM00504">
    <property type="entry name" value="Ubox"/>
    <property type="match status" value="1"/>
</dbReference>
<comment type="catalytic activity">
    <reaction evidence="1">
        <text>S-ubiquitinyl-[E2 ubiquitin-conjugating enzyme]-L-cysteine + [acceptor protein]-L-lysine = [E2 ubiquitin-conjugating enzyme]-L-cysteine + N(6)-ubiquitinyl-[acceptor protein]-L-lysine.</text>
        <dbReference type="EC" id="2.3.2.27"/>
    </reaction>
</comment>
<dbReference type="Pfam" id="PF12436">
    <property type="entry name" value="USP7_ICP0_bdg"/>
    <property type="match status" value="2"/>
</dbReference>
<dbReference type="PROSITE" id="PS51698">
    <property type="entry name" value="U_BOX"/>
    <property type="match status" value="1"/>
</dbReference>
<dbReference type="SMART" id="SM00220">
    <property type="entry name" value="S_TKc"/>
    <property type="match status" value="1"/>
</dbReference>
<dbReference type="GO" id="GO:0016567">
    <property type="term" value="P:protein ubiquitination"/>
    <property type="evidence" value="ECO:0007669"/>
    <property type="project" value="UniProtKB-UniPathway"/>
</dbReference>
<accession>Q10JD8</accession>
<feature type="compositionally biased region" description="Basic and acidic residues" evidence="6">
    <location>
        <begin position="25"/>
        <end position="34"/>
    </location>
</feature>
<dbReference type="PANTHER" id="PTHR45647">
    <property type="entry name" value="OS02G0152300 PROTEIN"/>
    <property type="match status" value="1"/>
</dbReference>
<comment type="pathway">
    <text evidence="2">Protein modification; protein ubiquitination.</text>
</comment>
<dbReference type="GO" id="GO:0061630">
    <property type="term" value="F:ubiquitin protein ligase activity"/>
    <property type="evidence" value="ECO:0007669"/>
    <property type="project" value="UniProtKB-EC"/>
</dbReference>
<evidence type="ECO:0000259" key="8">
    <source>
        <dbReference type="PROSITE" id="PS51698"/>
    </source>
</evidence>
<dbReference type="Pfam" id="PF00069">
    <property type="entry name" value="Pkinase"/>
    <property type="match status" value="1"/>
</dbReference>
<reference evidence="9" key="1">
    <citation type="journal article" date="2005" name="Genome Res.">
        <title>Sequence, annotation, and analysis of synteny between rice chromosome 3 and diverged grass species.</title>
        <authorList>
            <consortium name="Rice Chromosome 3 Sequencing Consortium"/>
            <person name="Buell C.R."/>
            <person name="Yuan Q."/>
            <person name="Ouyang S."/>
            <person name="Liu J."/>
            <person name="Zhu W."/>
            <person name="Wang A."/>
            <person name="Maiti R."/>
            <person name="Haas B."/>
            <person name="Wortman J."/>
            <person name="Pertea M."/>
            <person name="Jones K.M."/>
            <person name="Kim M."/>
            <person name="Overton L."/>
            <person name="Tsitrin T."/>
            <person name="Fadrosh D."/>
            <person name="Bera J."/>
            <person name="Weaver B."/>
            <person name="Jin S."/>
            <person name="Johri S."/>
            <person name="Reardon M."/>
            <person name="Webb K."/>
            <person name="Hill J."/>
            <person name="Moffat K."/>
            <person name="Tallon L."/>
            <person name="Van Aken S."/>
            <person name="Lewis M."/>
            <person name="Utterback T."/>
            <person name="Feldblyum T."/>
            <person name="Zismann V."/>
            <person name="Iobst S."/>
            <person name="Hsiao J."/>
            <person name="de Vazeille A.R."/>
            <person name="Salzberg S.L."/>
            <person name="White O."/>
            <person name="Fraser C."/>
            <person name="Yu Y."/>
            <person name="Kim H."/>
            <person name="Rambo T."/>
            <person name="Currie J."/>
            <person name="Collura K."/>
            <person name="Kernodle-Thompson S."/>
            <person name="Wei F."/>
            <person name="Kudrna K."/>
            <person name="Ammiraju J.S."/>
            <person name="Luo M."/>
            <person name="Goicoechea J.L."/>
            <person name="Wing R.A."/>
            <person name="Henry D."/>
            <person name="Oates R."/>
            <person name="Palmer M."/>
            <person name="Pries G."/>
            <person name="Saski C."/>
            <person name="Simmons J."/>
            <person name="Soderlund C."/>
            <person name="Nelson W."/>
            <person name="de la Bastide M."/>
            <person name="Spiegel L."/>
            <person name="Nascimento L."/>
            <person name="Huang E."/>
            <person name="Preston R."/>
            <person name="Zutavern T."/>
            <person name="Palmer L."/>
            <person name="O'Shaughnessy A."/>
            <person name="Dike S."/>
            <person name="McCombie W.R."/>
            <person name="Minx P."/>
            <person name="Cordum H."/>
            <person name="Wilson R."/>
            <person name="Jin W."/>
            <person name="Lee H.R."/>
            <person name="Jiang J."/>
            <person name="Jackson S."/>
        </authorList>
    </citation>
    <scope>NUCLEOTIDE SEQUENCE [LARGE SCALE GENOMIC DNA]</scope>
</reference>
<gene>
    <name evidence="9" type="ordered locus">LOC_Os03g31044</name>
</gene>
<keyword evidence="4" id="KW-0808">Transferase</keyword>
<dbReference type="PANTHER" id="PTHR45647:SF50">
    <property type="entry name" value="U-BOX DOMAIN-CONTAINING PROTEIN 57"/>
    <property type="match status" value="1"/>
</dbReference>
<evidence type="ECO:0000256" key="4">
    <source>
        <dbReference type="ARBA" id="ARBA00022679"/>
    </source>
</evidence>
<evidence type="ECO:0000313" key="9">
    <source>
        <dbReference type="EMBL" id="ABF96694.1"/>
    </source>
</evidence>
<dbReference type="Gene3D" id="3.10.20.90">
    <property type="entry name" value="Phosphatidylinositol 3-kinase Catalytic Subunit, Chain A, domain 1"/>
    <property type="match status" value="1"/>
</dbReference>
<sequence>MGPPELVRSAERKATRVARSTLSSLRREKREEARRRRMRLGASATKWRQSFPTVEGDLGVDKVEVAREGVSEHSYNTEQAPGWGKRRRCSSARSAATGEVARDEDFRSRIGNDGRYFDLVDFSAIDVFYVPNSLTVYEFKIPYRFNLSQGTLMEKFGTPVQCQHLWWWARRLNKTYRVDRPLTTEEEKLSVCSKKYSFHFGLKSAVLSKKSEKEGCSTLIPNHSEINEDDALVFLKLFDPEKAQLQFPDSEINRFISFVLVSHFDKQEIKFDPSVMCEAIDIHLTFSDSGITTGDIICYQKSLPQNWRIYSSVASFLQHVCDHKEEEWKRHILEEEIAVLKRQADTDRLQKDESMTAIYKPHLCNEVCDQLKHERDNAVRQVNELCDQSTPVILNFSRKDLEQAIEHFKNTGDFGDTEYGHLYKGMIHYTIVAIKLSSSQSLFQQEPTALVHSDLRPCNILIDANYRSKLCNFGLSNLFLQPGTCPPNLMARLPYMDPEFNTTGELTTLSDVYSLGVIILQLLTEMPPLTLSEKVAEALESDSLHLLIDKSAGDWPYIQAKQLALIGLSCTEMTRKKRPDLLTKVWKVVEPLTRKPLAATWPYLQSATGDSCVPSAFICPISLEIMKDPQMASDGFTYEAEAIRSWFDRGNILGLR</sequence>
<reference evidence="9" key="2">
    <citation type="submission" date="2006-06" db="EMBL/GenBank/DDBJ databases">
        <authorList>
            <person name="Buell R."/>
            <person name="Wing R.A."/>
            <person name="McCombie W.A."/>
            <person name="Ouyang S."/>
        </authorList>
    </citation>
    <scope>NUCLEOTIDE SEQUENCE</scope>
</reference>
<dbReference type="Gene3D" id="3.30.40.10">
    <property type="entry name" value="Zinc/RING finger domain, C3HC4 (zinc finger)"/>
    <property type="match status" value="1"/>
</dbReference>
<evidence type="ECO:0000256" key="1">
    <source>
        <dbReference type="ARBA" id="ARBA00000900"/>
    </source>
</evidence>
<dbReference type="CDD" id="cd16655">
    <property type="entry name" value="RING-Ubox_WDSUB1-like"/>
    <property type="match status" value="1"/>
</dbReference>
<feature type="domain" description="U-box" evidence="8">
    <location>
        <begin position="612"/>
        <end position="656"/>
    </location>
</feature>
<dbReference type="InterPro" id="IPR003613">
    <property type="entry name" value="Ubox_domain"/>
</dbReference>
<dbReference type="InterPro" id="IPR051348">
    <property type="entry name" value="U-box_ubiquitin_ligases"/>
</dbReference>
<dbReference type="InterPro" id="IPR024729">
    <property type="entry name" value="USP7_ICP0-binding_dom"/>
</dbReference>
<dbReference type="PROSITE" id="PS50011">
    <property type="entry name" value="PROTEIN_KINASE_DOM"/>
    <property type="match status" value="1"/>
</dbReference>
<evidence type="ECO:0000256" key="6">
    <source>
        <dbReference type="SAM" id="MobiDB-lite"/>
    </source>
</evidence>
<dbReference type="SUPFAM" id="SSF56112">
    <property type="entry name" value="Protein kinase-like (PK-like)"/>
    <property type="match status" value="1"/>
</dbReference>
<name>Q10JD8_ORYSJ</name>
<dbReference type="InterPro" id="IPR011009">
    <property type="entry name" value="Kinase-like_dom_sf"/>
</dbReference>
<dbReference type="SUPFAM" id="SSF57850">
    <property type="entry name" value="RING/U-box"/>
    <property type="match status" value="1"/>
</dbReference>
<dbReference type="Pfam" id="PF04564">
    <property type="entry name" value="U-box"/>
    <property type="match status" value="1"/>
</dbReference>
<dbReference type="InterPro" id="IPR013083">
    <property type="entry name" value="Znf_RING/FYVE/PHD"/>
</dbReference>
<dbReference type="UniPathway" id="UPA00143"/>
<protein>
    <recommendedName>
        <fullName evidence="3">RING-type E3 ubiquitin transferase</fullName>
        <ecNumber evidence="3">2.3.2.27</ecNumber>
    </recommendedName>
</protein>